<evidence type="ECO:0000256" key="1">
    <source>
        <dbReference type="SAM" id="MobiDB-lite"/>
    </source>
</evidence>
<feature type="compositionally biased region" description="Basic and acidic residues" evidence="1">
    <location>
        <begin position="70"/>
        <end position="92"/>
    </location>
</feature>
<feature type="compositionally biased region" description="Polar residues" evidence="1">
    <location>
        <begin position="215"/>
        <end position="241"/>
    </location>
</feature>
<reference evidence="2 3" key="1">
    <citation type="journal article" date="2009" name="Stand. Genomic Sci.">
        <title>Complete genome sequence of Desulfotomaculum acetoxidans type strain (5575).</title>
        <authorList>
            <person name="Spring S."/>
            <person name="Lapidus A."/>
            <person name="Schroder M."/>
            <person name="Gleim D."/>
            <person name="Sims D."/>
            <person name="Meincke L."/>
            <person name="Glavina Del Rio T."/>
            <person name="Tice H."/>
            <person name="Copeland A."/>
            <person name="Cheng J.F."/>
            <person name="Lucas S."/>
            <person name="Chen F."/>
            <person name="Nolan M."/>
            <person name="Bruce D."/>
            <person name="Goodwin L."/>
            <person name="Pitluck S."/>
            <person name="Ivanova N."/>
            <person name="Mavromatis K."/>
            <person name="Mikhailova N."/>
            <person name="Pati A."/>
            <person name="Chen A."/>
            <person name="Palaniappan K."/>
            <person name="Land M."/>
            <person name="Hauser L."/>
            <person name="Chang Y.J."/>
            <person name="Jeffries C.D."/>
            <person name="Chain P."/>
            <person name="Saunders E."/>
            <person name="Brettin T."/>
            <person name="Detter J.C."/>
            <person name="Goker M."/>
            <person name="Bristow J."/>
            <person name="Eisen J.A."/>
            <person name="Markowitz V."/>
            <person name="Hugenholtz P."/>
            <person name="Kyrpides N.C."/>
            <person name="Klenk H.P."/>
            <person name="Han C."/>
        </authorList>
    </citation>
    <scope>NUCLEOTIDE SEQUENCE [LARGE SCALE GENOMIC DNA]</scope>
    <source>
        <strain evidence="3">ATCC 49208 / DSM 771 / VKM B-1644</strain>
    </source>
</reference>
<gene>
    <name evidence="2" type="ordered locus">Dtox_2506</name>
</gene>
<dbReference type="EMBL" id="CP001720">
    <property type="protein sequence ID" value="ACV63311.1"/>
    <property type="molecule type" value="Genomic_DNA"/>
</dbReference>
<feature type="compositionally biased region" description="Basic and acidic residues" evidence="1">
    <location>
        <begin position="200"/>
        <end position="214"/>
    </location>
</feature>
<dbReference type="Proteomes" id="UP000002217">
    <property type="component" value="Chromosome"/>
</dbReference>
<evidence type="ECO:0000313" key="2">
    <source>
        <dbReference type="EMBL" id="ACV63311.1"/>
    </source>
</evidence>
<dbReference type="STRING" id="485916.Dtox_2506"/>
<keyword evidence="3" id="KW-1185">Reference proteome</keyword>
<feature type="region of interest" description="Disordered" evidence="1">
    <location>
        <begin position="140"/>
        <end position="241"/>
    </location>
</feature>
<accession>C8W0Q6</accession>
<feature type="compositionally biased region" description="Polar residues" evidence="1">
    <location>
        <begin position="170"/>
        <end position="194"/>
    </location>
</feature>
<dbReference type="HOGENOM" id="CLU_1150394_0_0_9"/>
<dbReference type="RefSeq" id="WP_015758008.1">
    <property type="nucleotide sequence ID" value="NC_013216.1"/>
</dbReference>
<dbReference type="KEGG" id="dae:Dtox_2506"/>
<feature type="region of interest" description="Disordered" evidence="1">
    <location>
        <begin position="66"/>
        <end position="117"/>
    </location>
</feature>
<sequence>MVGFAMIILTVIFFGAFFYRKKVVEMITDTLTFNTAKEKHVDPTRMLRTARNMGLTYMAYKRWAGRGSGKPKEDYSPIKPHPDDYRHVDSGRFPEYFDPEEEKNPYEGENPNYENLQITDGKDIDNVEFTSYYEDEFKSRVWEGQPPEGYPFRSLTGKTSNDYDTDKENLNNNDENPKTNNVPDTTVETGNGTMNVGHAPSDHSDPNNNDENHKTNNVPDTTAGTGNRSMNISNAPSEQDN</sequence>
<protein>
    <submittedName>
        <fullName evidence="2">Uncharacterized protein</fullName>
    </submittedName>
</protein>
<name>C8W0Q6_DESAS</name>
<proteinExistence type="predicted"/>
<organism evidence="2 3">
    <name type="scientific">Desulfofarcimen acetoxidans (strain ATCC 49208 / DSM 771 / KCTC 5769 / VKM B-1644 / 5575)</name>
    <name type="common">Desulfotomaculum acetoxidans</name>
    <dbReference type="NCBI Taxonomy" id="485916"/>
    <lineage>
        <taxon>Bacteria</taxon>
        <taxon>Bacillati</taxon>
        <taxon>Bacillota</taxon>
        <taxon>Clostridia</taxon>
        <taxon>Eubacteriales</taxon>
        <taxon>Peptococcaceae</taxon>
        <taxon>Desulfofarcimen</taxon>
    </lineage>
</organism>
<dbReference type="AlphaFoldDB" id="C8W0Q6"/>
<dbReference type="OrthoDB" id="9944716at2"/>
<evidence type="ECO:0000313" key="3">
    <source>
        <dbReference type="Proteomes" id="UP000002217"/>
    </source>
</evidence>